<dbReference type="Proteomes" id="UP000215914">
    <property type="component" value="Chromosome 1"/>
</dbReference>
<dbReference type="AlphaFoldDB" id="A0A251VSE6"/>
<dbReference type="EMBL" id="MNCJ02000316">
    <property type="protein sequence ID" value="KAF5823330.1"/>
    <property type="molecule type" value="Genomic_DNA"/>
</dbReference>
<name>A0A251VSE6_HELAN</name>
<protein>
    <submittedName>
        <fullName evidence="2">Uncharacterized protein</fullName>
    </submittedName>
</protein>
<dbReference type="InParanoid" id="A0A251VSE6"/>
<organism evidence="2 3">
    <name type="scientific">Helianthus annuus</name>
    <name type="common">Common sunflower</name>
    <dbReference type="NCBI Taxonomy" id="4232"/>
    <lineage>
        <taxon>Eukaryota</taxon>
        <taxon>Viridiplantae</taxon>
        <taxon>Streptophyta</taxon>
        <taxon>Embryophyta</taxon>
        <taxon>Tracheophyta</taxon>
        <taxon>Spermatophyta</taxon>
        <taxon>Magnoliopsida</taxon>
        <taxon>eudicotyledons</taxon>
        <taxon>Gunneridae</taxon>
        <taxon>Pentapetalae</taxon>
        <taxon>asterids</taxon>
        <taxon>campanulids</taxon>
        <taxon>Asterales</taxon>
        <taxon>Asteraceae</taxon>
        <taxon>Asteroideae</taxon>
        <taxon>Heliantheae alliance</taxon>
        <taxon>Heliantheae</taxon>
        <taxon>Helianthus</taxon>
    </lineage>
</organism>
<accession>A0A251VSE6</accession>
<evidence type="ECO:0000313" key="2">
    <source>
        <dbReference type="EMBL" id="OTG37972.1"/>
    </source>
</evidence>
<proteinExistence type="predicted"/>
<reference evidence="1" key="3">
    <citation type="submission" date="2020-06" db="EMBL/GenBank/DDBJ databases">
        <title>Helianthus annuus Genome sequencing and assembly Release 2.</title>
        <authorList>
            <person name="Gouzy J."/>
            <person name="Langlade N."/>
            <person name="Munos S."/>
        </authorList>
    </citation>
    <scope>NUCLEOTIDE SEQUENCE</scope>
    <source>
        <tissue evidence="1">Leaves</tissue>
    </source>
</reference>
<sequence>MGCFKKTYFGSGKMGLTKWLKGRSWLEFQPMYPNKGRKRRETKHLFKIKQN</sequence>
<reference evidence="1 3" key="1">
    <citation type="journal article" date="2017" name="Nature">
        <title>The sunflower genome provides insights into oil metabolism, flowering and Asterid evolution.</title>
        <authorList>
            <person name="Badouin H."/>
            <person name="Gouzy J."/>
            <person name="Grassa C.J."/>
            <person name="Murat F."/>
            <person name="Staton S.E."/>
            <person name="Cottret L."/>
            <person name="Lelandais-Briere C."/>
            <person name="Owens G.L."/>
            <person name="Carrere S."/>
            <person name="Mayjonade B."/>
            <person name="Legrand L."/>
            <person name="Gill N."/>
            <person name="Kane N.C."/>
            <person name="Bowers J.E."/>
            <person name="Hubner S."/>
            <person name="Bellec A."/>
            <person name="Berard A."/>
            <person name="Berges H."/>
            <person name="Blanchet N."/>
            <person name="Boniface M.C."/>
            <person name="Brunel D."/>
            <person name="Catrice O."/>
            <person name="Chaidir N."/>
            <person name="Claudel C."/>
            <person name="Donnadieu C."/>
            <person name="Faraut T."/>
            <person name="Fievet G."/>
            <person name="Helmstetter N."/>
            <person name="King M."/>
            <person name="Knapp S.J."/>
            <person name="Lai Z."/>
            <person name="Le Paslier M.C."/>
            <person name="Lippi Y."/>
            <person name="Lorenzon L."/>
            <person name="Mandel J.R."/>
            <person name="Marage G."/>
            <person name="Marchand G."/>
            <person name="Marquand E."/>
            <person name="Bret-Mestries E."/>
            <person name="Morien E."/>
            <person name="Nambeesan S."/>
            <person name="Nguyen T."/>
            <person name="Pegot-Espagnet P."/>
            <person name="Pouilly N."/>
            <person name="Raftis F."/>
            <person name="Sallet E."/>
            <person name="Schiex T."/>
            <person name="Thomas J."/>
            <person name="Vandecasteele C."/>
            <person name="Vares D."/>
            <person name="Vear F."/>
            <person name="Vautrin S."/>
            <person name="Crespi M."/>
            <person name="Mangin B."/>
            <person name="Burke J.M."/>
            <person name="Salse J."/>
            <person name="Munos S."/>
            <person name="Vincourt P."/>
            <person name="Rieseberg L.H."/>
            <person name="Langlade N.B."/>
        </authorList>
    </citation>
    <scope>NUCLEOTIDE SEQUENCE [LARGE SCALE GENOMIC DNA]</scope>
    <source>
        <strain evidence="3">cv. SF193</strain>
        <tissue evidence="1">Leaves</tissue>
    </source>
</reference>
<evidence type="ECO:0000313" key="3">
    <source>
        <dbReference type="Proteomes" id="UP000215914"/>
    </source>
</evidence>
<dbReference type="Gramene" id="mRNA:HanXRQr2_Chr01g0037191">
    <property type="protein sequence ID" value="CDS:HanXRQr2_Chr01g0037191.1"/>
    <property type="gene ID" value="HanXRQr2_Chr01g0037191"/>
</dbReference>
<keyword evidence="3" id="KW-1185">Reference proteome</keyword>
<gene>
    <name evidence="2" type="ORF">HannXRQ_Chr01g0024651</name>
    <name evidence="1" type="ORF">HanXRQr2_Chr01g0037191</name>
</gene>
<dbReference type="EMBL" id="CM007890">
    <property type="protein sequence ID" value="OTG37972.1"/>
    <property type="molecule type" value="Genomic_DNA"/>
</dbReference>
<evidence type="ECO:0000313" key="1">
    <source>
        <dbReference type="EMBL" id="KAF5823330.1"/>
    </source>
</evidence>
<reference evidence="2" key="2">
    <citation type="submission" date="2017-02" db="EMBL/GenBank/DDBJ databases">
        <title>Sunflower complete genome.</title>
        <authorList>
            <person name="Langlade N."/>
            <person name="Munos S."/>
        </authorList>
    </citation>
    <scope>NUCLEOTIDE SEQUENCE [LARGE SCALE GENOMIC DNA]</scope>
    <source>
        <tissue evidence="2">Leaves</tissue>
    </source>
</reference>